<keyword evidence="6 10" id="KW-0406">Ion transport</keyword>
<dbReference type="InterPro" id="IPR035968">
    <property type="entry name" value="ATP_synth_F1_ATPase_gsu"/>
</dbReference>
<name>A0A448ZXG9_METOS</name>
<evidence type="ECO:0000256" key="9">
    <source>
        <dbReference type="ARBA" id="ARBA00023310"/>
    </source>
</evidence>
<gene>
    <name evidence="10 11" type="primary">atpG</name>
    <name evidence="11" type="ORF">NCTC10112_00554</name>
</gene>
<keyword evidence="5 10" id="KW-0375">Hydrogen ion transport</keyword>
<comment type="similarity">
    <text evidence="3 10">Belongs to the ATPase gamma chain family.</text>
</comment>
<comment type="subcellular location">
    <subcellularLocation>
        <location evidence="10">Cell membrane</location>
        <topology evidence="10">Peripheral membrane protein</topology>
    </subcellularLocation>
    <subcellularLocation>
        <location evidence="2">Membrane</location>
        <topology evidence="2">Peripheral membrane protein</topology>
    </subcellularLocation>
</comment>
<dbReference type="Gene3D" id="1.10.287.80">
    <property type="entry name" value="ATP synthase, gamma subunit, helix hairpin domain"/>
    <property type="match status" value="1"/>
</dbReference>
<dbReference type="InterPro" id="IPR000131">
    <property type="entry name" value="ATP_synth_F1_gsu"/>
</dbReference>
<sequence>MASLQKIKNRVAVIGSTKKITKAMELISAAKFSKIKRNLDCVRDYYENVKNIFINLIKHTDTNINALLNDKPSWKFERARKLYIVFGSDAGLCGAYNANMLKKINEEITDEDILICVGSNLEKMLAKRPNTHIIQSIKAIGDEPTFEIAKLVASKIYEVLQISDLLSISIIYTKYLNPILSEPRKKDIFPITFNEEEMKEIDNFEIDADSFEPSPEIILKNSFVIFFEASIYYALYSSKLSEMSMKRTAMEQATKNADDLINNLKLEYNRIRQSKITQEITEIVSGSNVDN</sequence>
<keyword evidence="11" id="KW-0378">Hydrolase</keyword>
<dbReference type="CDD" id="cd12151">
    <property type="entry name" value="F1-ATPase_gamma"/>
    <property type="match status" value="1"/>
</dbReference>
<evidence type="ECO:0000256" key="8">
    <source>
        <dbReference type="ARBA" id="ARBA00023196"/>
    </source>
</evidence>
<dbReference type="EMBL" id="LR214940">
    <property type="protein sequence ID" value="VEU55958.1"/>
    <property type="molecule type" value="Genomic_DNA"/>
</dbReference>
<dbReference type="Gene3D" id="3.40.1380.10">
    <property type="match status" value="1"/>
</dbReference>
<evidence type="ECO:0000256" key="5">
    <source>
        <dbReference type="ARBA" id="ARBA00022781"/>
    </source>
</evidence>
<comment type="subunit">
    <text evidence="10">F-type ATPases have 2 components, CF(1) - the catalytic core - and CF(0) - the membrane proton channel. CF(1) has five subunits: alpha(3), beta(3), gamma(1), delta(1), epsilon(1). CF(0) has three main subunits: a, b and c.</text>
</comment>
<dbReference type="RefSeq" id="WP_022935733.1">
    <property type="nucleotide sequence ID" value="NZ_LR214940.1"/>
</dbReference>
<dbReference type="GO" id="GO:0045259">
    <property type="term" value="C:proton-transporting ATP synthase complex"/>
    <property type="evidence" value="ECO:0007669"/>
    <property type="project" value="UniProtKB-KW"/>
</dbReference>
<dbReference type="GO" id="GO:0046933">
    <property type="term" value="F:proton-transporting ATP synthase activity, rotational mechanism"/>
    <property type="evidence" value="ECO:0007669"/>
    <property type="project" value="UniProtKB-UniRule"/>
</dbReference>
<evidence type="ECO:0000256" key="2">
    <source>
        <dbReference type="ARBA" id="ARBA00004170"/>
    </source>
</evidence>
<evidence type="ECO:0000256" key="7">
    <source>
        <dbReference type="ARBA" id="ARBA00023136"/>
    </source>
</evidence>
<proteinExistence type="inferred from homology"/>
<reference evidence="11 12" key="1">
    <citation type="submission" date="2019-01" db="EMBL/GenBank/DDBJ databases">
        <authorList>
            <consortium name="Pathogen Informatics"/>
        </authorList>
    </citation>
    <scope>NUCLEOTIDE SEQUENCE [LARGE SCALE GENOMIC DNA]</scope>
    <source>
        <strain evidence="11 12">NCTC10112</strain>
    </source>
</reference>
<dbReference type="AlphaFoldDB" id="A0A448ZXG9"/>
<evidence type="ECO:0000256" key="1">
    <source>
        <dbReference type="ARBA" id="ARBA00003456"/>
    </source>
</evidence>
<evidence type="ECO:0000256" key="10">
    <source>
        <dbReference type="HAMAP-Rule" id="MF_00815"/>
    </source>
</evidence>
<dbReference type="PRINTS" id="PR00126">
    <property type="entry name" value="ATPASEGAMMA"/>
</dbReference>
<keyword evidence="7 10" id="KW-0472">Membrane</keyword>
<keyword evidence="12" id="KW-1185">Reference proteome</keyword>
<evidence type="ECO:0000313" key="12">
    <source>
        <dbReference type="Proteomes" id="UP000290482"/>
    </source>
</evidence>
<dbReference type="OrthoDB" id="9812769at2"/>
<dbReference type="Proteomes" id="UP000290482">
    <property type="component" value="Chromosome"/>
</dbReference>
<protein>
    <recommendedName>
        <fullName evidence="10">ATP synthase gamma chain</fullName>
    </recommendedName>
    <alternativeName>
        <fullName evidence="10">ATP synthase F1 sector gamma subunit</fullName>
    </alternativeName>
    <alternativeName>
        <fullName evidence="10">F-ATPase gamma subunit</fullName>
    </alternativeName>
</protein>
<evidence type="ECO:0000313" key="11">
    <source>
        <dbReference type="EMBL" id="VEU55958.1"/>
    </source>
</evidence>
<dbReference type="GO" id="GO:0042777">
    <property type="term" value="P:proton motive force-driven plasma membrane ATP synthesis"/>
    <property type="evidence" value="ECO:0007669"/>
    <property type="project" value="UniProtKB-UniRule"/>
</dbReference>
<dbReference type="PANTHER" id="PTHR11693">
    <property type="entry name" value="ATP SYNTHASE GAMMA CHAIN"/>
    <property type="match status" value="1"/>
</dbReference>
<dbReference type="KEGG" id="mob:NCTC10112_00554"/>
<dbReference type="GO" id="GO:0005524">
    <property type="term" value="F:ATP binding"/>
    <property type="evidence" value="ECO:0007669"/>
    <property type="project" value="UniProtKB-UniRule"/>
</dbReference>
<organism evidence="11 12">
    <name type="scientific">Metamycoplasma orale</name>
    <name type="common">Mycoplasma orale</name>
    <dbReference type="NCBI Taxonomy" id="2121"/>
    <lineage>
        <taxon>Bacteria</taxon>
        <taxon>Bacillati</taxon>
        <taxon>Mycoplasmatota</taxon>
        <taxon>Mycoplasmoidales</taxon>
        <taxon>Metamycoplasmataceae</taxon>
        <taxon>Metamycoplasma</taxon>
    </lineage>
</organism>
<keyword evidence="9 10" id="KW-0066">ATP synthesis</keyword>
<evidence type="ECO:0000256" key="4">
    <source>
        <dbReference type="ARBA" id="ARBA00022448"/>
    </source>
</evidence>
<dbReference type="GO" id="GO:0005886">
    <property type="term" value="C:plasma membrane"/>
    <property type="evidence" value="ECO:0007669"/>
    <property type="project" value="UniProtKB-SubCell"/>
</dbReference>
<dbReference type="NCBIfam" id="TIGR01146">
    <property type="entry name" value="ATPsyn_F1gamma"/>
    <property type="match status" value="1"/>
</dbReference>
<accession>A0A448ZXG9</accession>
<comment type="function">
    <text evidence="1 10">Produces ATP from ADP in the presence of a proton gradient across the membrane. The gamma chain is believed to be important in regulating ATPase activity and the flow of protons through the CF(0) complex.</text>
</comment>
<dbReference type="SUPFAM" id="SSF52943">
    <property type="entry name" value="ATP synthase (F1-ATPase), gamma subunit"/>
    <property type="match status" value="1"/>
</dbReference>
<dbReference type="Pfam" id="PF00231">
    <property type="entry name" value="ATP-synt"/>
    <property type="match status" value="1"/>
</dbReference>
<keyword evidence="8 10" id="KW-0139">CF(1)</keyword>
<dbReference type="GO" id="GO:0016787">
    <property type="term" value="F:hydrolase activity"/>
    <property type="evidence" value="ECO:0007669"/>
    <property type="project" value="UniProtKB-KW"/>
</dbReference>
<evidence type="ECO:0000256" key="6">
    <source>
        <dbReference type="ARBA" id="ARBA00023065"/>
    </source>
</evidence>
<dbReference type="PANTHER" id="PTHR11693:SF22">
    <property type="entry name" value="ATP SYNTHASE SUBUNIT GAMMA, MITOCHONDRIAL"/>
    <property type="match status" value="1"/>
</dbReference>
<keyword evidence="4 10" id="KW-0813">Transport</keyword>
<evidence type="ECO:0000256" key="3">
    <source>
        <dbReference type="ARBA" id="ARBA00007681"/>
    </source>
</evidence>
<dbReference type="HAMAP" id="MF_00815">
    <property type="entry name" value="ATP_synth_gamma_bact"/>
    <property type="match status" value="1"/>
</dbReference>
<keyword evidence="10" id="KW-1003">Cell membrane</keyword>